<feature type="transmembrane region" description="Helical" evidence="1">
    <location>
        <begin position="88"/>
        <end position="110"/>
    </location>
</feature>
<dbReference type="InterPro" id="IPR017560">
    <property type="entry name" value="Cyt_c_biogenesis_CcmI"/>
</dbReference>
<evidence type="ECO:0000313" key="2">
    <source>
        <dbReference type="EMBL" id="GBQ05433.1"/>
    </source>
</evidence>
<reference evidence="2" key="1">
    <citation type="submission" date="2013-04" db="EMBL/GenBank/DDBJ databases">
        <title>The genome sequencing project of 58 acetic acid bacteria.</title>
        <authorList>
            <person name="Okamoto-Kainuma A."/>
            <person name="Ishikawa M."/>
            <person name="Umino S."/>
            <person name="Koizumi Y."/>
            <person name="Shiwa Y."/>
            <person name="Yoshikawa H."/>
            <person name="Matsutani M."/>
            <person name="Matsushita K."/>
        </authorList>
    </citation>
    <scope>NUCLEOTIDE SEQUENCE</scope>
    <source>
        <strain evidence="2">DSM 15669</strain>
    </source>
</reference>
<name>A0ABQ0NWY1_9PROT</name>
<dbReference type="EMBL" id="BAQD01000004">
    <property type="protein sequence ID" value="GBQ05433.1"/>
    <property type="molecule type" value="Genomic_DNA"/>
</dbReference>
<proteinExistence type="predicted"/>
<evidence type="ECO:0000256" key="1">
    <source>
        <dbReference type="SAM" id="Phobius"/>
    </source>
</evidence>
<feature type="transmembrane region" description="Helical" evidence="1">
    <location>
        <begin position="6"/>
        <end position="22"/>
    </location>
</feature>
<dbReference type="NCBIfam" id="TIGR03142">
    <property type="entry name" value="cytochro_ccmI"/>
    <property type="match status" value="1"/>
</dbReference>
<keyword evidence="1" id="KW-0472">Membrane</keyword>
<dbReference type="RefSeq" id="WP_018980836.1">
    <property type="nucleotide sequence ID" value="NZ_BAQD01000004.1"/>
</dbReference>
<dbReference type="Proteomes" id="UP001062901">
    <property type="component" value="Unassembled WGS sequence"/>
</dbReference>
<evidence type="ECO:0000313" key="3">
    <source>
        <dbReference type="Proteomes" id="UP001062901"/>
    </source>
</evidence>
<keyword evidence="1" id="KW-1133">Transmembrane helix</keyword>
<keyword evidence="3" id="KW-1185">Reference proteome</keyword>
<organism evidence="2 3">
    <name type="scientific">Saccharibacter floricola DSM 15669</name>
    <dbReference type="NCBI Taxonomy" id="1123227"/>
    <lineage>
        <taxon>Bacteria</taxon>
        <taxon>Pseudomonadati</taxon>
        <taxon>Pseudomonadota</taxon>
        <taxon>Alphaproteobacteria</taxon>
        <taxon>Acetobacterales</taxon>
        <taxon>Acetobacteraceae</taxon>
        <taxon>Saccharibacter</taxon>
    </lineage>
</organism>
<keyword evidence="1" id="KW-0812">Transmembrane</keyword>
<sequence length="247" mass="27785">MFLFGFLIFTLFIFIPIGLSLWRSTLVKRETYNPVEDQYRTELDRLHKDHNAHRLDDSDYEAARFTMQRKLDDLITSPPEATASLGRLHILIGVATVFLIPILALFLYSINGFPLLSAQSADERKPLPVPEQSAQTQLNMINAQLATRPATDPAMANLHIRRGELEAQMGMPTQTVADWTIALNSHFTPELALQIAELETRNAGHVTKEALALYHRALDASPPEAPWRMAVEARIASGEHDKDQDHP</sequence>
<comment type="caution">
    <text evidence="2">The sequence shown here is derived from an EMBL/GenBank/DDBJ whole genome shotgun (WGS) entry which is preliminary data.</text>
</comment>
<protein>
    <submittedName>
        <fullName evidence="2">Cytochrome c-type biogenesis protein CycH</fullName>
    </submittedName>
</protein>
<accession>A0ABQ0NWY1</accession>
<gene>
    <name evidence="2" type="ORF">AA15669_0461</name>
</gene>